<protein>
    <submittedName>
        <fullName evidence="1">Uncharacterized protein</fullName>
    </submittedName>
</protein>
<dbReference type="Proteomes" id="UP001295444">
    <property type="component" value="Chromosome 04"/>
</dbReference>
<sequence>MDPHKGLEQDKLLDISNLLTQIFPMVDDVLNEETPVDVHLLREWVQRTICLCGNVNVAFPLNARRLLLHWTASWMTWRAG</sequence>
<proteinExistence type="predicted"/>
<accession>A0AAD1W4C0</accession>
<keyword evidence="2" id="KW-1185">Reference proteome</keyword>
<evidence type="ECO:0000313" key="1">
    <source>
        <dbReference type="EMBL" id="CAH2282873.1"/>
    </source>
</evidence>
<name>A0AAD1W4C0_PELCU</name>
<organism evidence="1 2">
    <name type="scientific">Pelobates cultripes</name>
    <name type="common">Western spadefoot toad</name>
    <dbReference type="NCBI Taxonomy" id="61616"/>
    <lineage>
        <taxon>Eukaryota</taxon>
        <taxon>Metazoa</taxon>
        <taxon>Chordata</taxon>
        <taxon>Craniata</taxon>
        <taxon>Vertebrata</taxon>
        <taxon>Euteleostomi</taxon>
        <taxon>Amphibia</taxon>
        <taxon>Batrachia</taxon>
        <taxon>Anura</taxon>
        <taxon>Pelobatoidea</taxon>
        <taxon>Pelobatidae</taxon>
        <taxon>Pelobates</taxon>
    </lineage>
</organism>
<dbReference type="AlphaFoldDB" id="A0AAD1W4C0"/>
<gene>
    <name evidence="1" type="ORF">PECUL_23A023550</name>
</gene>
<dbReference type="EMBL" id="OW240915">
    <property type="protein sequence ID" value="CAH2282873.1"/>
    <property type="molecule type" value="Genomic_DNA"/>
</dbReference>
<reference evidence="1" key="1">
    <citation type="submission" date="2022-03" db="EMBL/GenBank/DDBJ databases">
        <authorList>
            <person name="Alioto T."/>
            <person name="Alioto T."/>
            <person name="Gomez Garrido J."/>
        </authorList>
    </citation>
    <scope>NUCLEOTIDE SEQUENCE</scope>
</reference>
<evidence type="ECO:0000313" key="2">
    <source>
        <dbReference type="Proteomes" id="UP001295444"/>
    </source>
</evidence>